<proteinExistence type="predicted"/>
<name>A0A8J6EJ56_ELECQ</name>
<accession>A0A8J6EJ56</accession>
<evidence type="ECO:0000313" key="1">
    <source>
        <dbReference type="EMBL" id="KAG9469916.1"/>
    </source>
</evidence>
<dbReference type="EMBL" id="WNTK01000398">
    <property type="protein sequence ID" value="KAG9469916.1"/>
    <property type="molecule type" value="Genomic_DNA"/>
</dbReference>
<protein>
    <submittedName>
        <fullName evidence="1">Uncharacterized protein</fullName>
    </submittedName>
</protein>
<comment type="caution">
    <text evidence="1">The sequence shown here is derived from an EMBL/GenBank/DDBJ whole genome shotgun (WGS) entry which is preliminary data.</text>
</comment>
<gene>
    <name evidence="1" type="ORF">GDO78_019355</name>
</gene>
<dbReference type="AlphaFoldDB" id="A0A8J6EJ56"/>
<sequence>MAIFLALREEDLLLHHRRFACFARRSLRGREQKFLGFISTGYRSSPSQSLQIERQMPQHLKRPMLLHGRIMGKQMNKTETL</sequence>
<dbReference type="Proteomes" id="UP000770717">
    <property type="component" value="Unassembled WGS sequence"/>
</dbReference>
<organism evidence="1 2">
    <name type="scientific">Eleutherodactylus coqui</name>
    <name type="common">Puerto Rican coqui</name>
    <dbReference type="NCBI Taxonomy" id="57060"/>
    <lineage>
        <taxon>Eukaryota</taxon>
        <taxon>Metazoa</taxon>
        <taxon>Chordata</taxon>
        <taxon>Craniata</taxon>
        <taxon>Vertebrata</taxon>
        <taxon>Euteleostomi</taxon>
        <taxon>Amphibia</taxon>
        <taxon>Batrachia</taxon>
        <taxon>Anura</taxon>
        <taxon>Neobatrachia</taxon>
        <taxon>Hyloidea</taxon>
        <taxon>Eleutherodactylidae</taxon>
        <taxon>Eleutherodactylinae</taxon>
        <taxon>Eleutherodactylus</taxon>
        <taxon>Eleutherodactylus</taxon>
    </lineage>
</organism>
<reference evidence="1" key="1">
    <citation type="thesis" date="2020" institute="ProQuest LLC" country="789 East Eisenhower Parkway, Ann Arbor, MI, USA">
        <title>Comparative Genomics and Chromosome Evolution.</title>
        <authorList>
            <person name="Mudd A.B."/>
        </authorList>
    </citation>
    <scope>NUCLEOTIDE SEQUENCE</scope>
    <source>
        <strain evidence="1">HN-11 Male</strain>
        <tissue evidence="1">Kidney and liver</tissue>
    </source>
</reference>
<keyword evidence="2" id="KW-1185">Reference proteome</keyword>
<evidence type="ECO:0000313" key="2">
    <source>
        <dbReference type="Proteomes" id="UP000770717"/>
    </source>
</evidence>